<keyword evidence="1" id="KW-0472">Membrane</keyword>
<dbReference type="InterPro" id="IPR017516">
    <property type="entry name" value="AbrB_dup"/>
</dbReference>
<dbReference type="Proteomes" id="UP001597158">
    <property type="component" value="Unassembled WGS sequence"/>
</dbReference>
<feature type="transmembrane region" description="Helical" evidence="1">
    <location>
        <begin position="268"/>
        <end position="291"/>
    </location>
</feature>
<name>A0ABW3WI36_9RHOO</name>
<dbReference type="PANTHER" id="PTHR38457">
    <property type="entry name" value="REGULATOR ABRB-RELATED"/>
    <property type="match status" value="1"/>
</dbReference>
<proteinExistence type="predicted"/>
<feature type="transmembrane region" description="Helical" evidence="1">
    <location>
        <begin position="190"/>
        <end position="208"/>
    </location>
</feature>
<comment type="caution">
    <text evidence="2">The sequence shown here is derived from an EMBL/GenBank/DDBJ whole genome shotgun (WGS) entry which is preliminary data.</text>
</comment>
<protein>
    <submittedName>
        <fullName evidence="2">AbrB family transcriptional regulator</fullName>
    </submittedName>
</protein>
<gene>
    <name evidence="2" type="ORF">ACFQ4M_18080</name>
</gene>
<accession>A0ABW3WI36</accession>
<feature type="transmembrane region" description="Helical" evidence="1">
    <location>
        <begin position="320"/>
        <end position="340"/>
    </location>
</feature>
<feature type="transmembrane region" description="Helical" evidence="1">
    <location>
        <begin position="12"/>
        <end position="30"/>
    </location>
</feature>
<keyword evidence="1" id="KW-0812">Transmembrane</keyword>
<dbReference type="NCBIfam" id="TIGR03082">
    <property type="entry name" value="Gneg_AbrB_dup"/>
    <property type="match status" value="2"/>
</dbReference>
<keyword evidence="1" id="KW-1133">Transmembrane helix</keyword>
<feature type="transmembrane region" description="Helical" evidence="1">
    <location>
        <begin position="91"/>
        <end position="112"/>
    </location>
</feature>
<feature type="transmembrane region" description="Helical" evidence="1">
    <location>
        <begin position="149"/>
        <end position="170"/>
    </location>
</feature>
<dbReference type="RefSeq" id="WP_277833123.1">
    <property type="nucleotide sequence ID" value="NZ_JARQZE010000006.1"/>
</dbReference>
<organism evidence="2 3">
    <name type="scientific">Thauera mechernichensis</name>
    <dbReference type="NCBI Taxonomy" id="82788"/>
    <lineage>
        <taxon>Bacteria</taxon>
        <taxon>Pseudomonadati</taxon>
        <taxon>Pseudomonadota</taxon>
        <taxon>Betaproteobacteria</taxon>
        <taxon>Rhodocyclales</taxon>
        <taxon>Zoogloeaceae</taxon>
        <taxon>Thauera</taxon>
    </lineage>
</organism>
<dbReference type="PIRSF" id="PIRSF038991">
    <property type="entry name" value="Protein_AbrB"/>
    <property type="match status" value="1"/>
</dbReference>
<evidence type="ECO:0000256" key="1">
    <source>
        <dbReference type="SAM" id="Phobius"/>
    </source>
</evidence>
<evidence type="ECO:0000313" key="2">
    <source>
        <dbReference type="EMBL" id="MFD1265486.1"/>
    </source>
</evidence>
<reference evidence="3" key="1">
    <citation type="journal article" date="2019" name="Int. J. Syst. Evol. Microbiol.">
        <title>The Global Catalogue of Microorganisms (GCM) 10K type strain sequencing project: providing services to taxonomists for standard genome sequencing and annotation.</title>
        <authorList>
            <consortium name="The Broad Institute Genomics Platform"/>
            <consortium name="The Broad Institute Genome Sequencing Center for Infectious Disease"/>
            <person name="Wu L."/>
            <person name="Ma J."/>
        </authorList>
    </citation>
    <scope>NUCLEOTIDE SEQUENCE [LARGE SCALE GENOMIC DNA]</scope>
    <source>
        <strain evidence="3">CCUG 48884</strain>
    </source>
</reference>
<dbReference type="EMBL" id="JBHTMC010000034">
    <property type="protein sequence ID" value="MFD1265486.1"/>
    <property type="molecule type" value="Genomic_DNA"/>
</dbReference>
<dbReference type="PANTHER" id="PTHR38457:SF1">
    <property type="entry name" value="REGULATOR ABRB-RELATED"/>
    <property type="match status" value="1"/>
</dbReference>
<feature type="transmembrane region" description="Helical" evidence="1">
    <location>
        <begin position="213"/>
        <end position="232"/>
    </location>
</feature>
<dbReference type="InterPro" id="IPR007820">
    <property type="entry name" value="AbrB_fam"/>
</dbReference>
<dbReference type="Pfam" id="PF05145">
    <property type="entry name" value="AbrB"/>
    <property type="match status" value="1"/>
</dbReference>
<feature type="transmembrane region" description="Helical" evidence="1">
    <location>
        <begin position="238"/>
        <end position="256"/>
    </location>
</feature>
<evidence type="ECO:0000313" key="3">
    <source>
        <dbReference type="Proteomes" id="UP001597158"/>
    </source>
</evidence>
<sequence length="353" mass="36553">MSSSTQKNSGASWRYVLATLVLAAVAGWLAERFHLPLPWMIGPLFAVAAVRMADIELRPLPGGRQSGQWAIGAALGLYFSPEVVAQLSLHAALVVAAAVGSLVLGVLCALIMRRLGGVDTPTAFFAALPGGASEMANLADRYGGAVDRIAAAHAIRVMMVVSLLPFALTFGGVHGSDLYVPLAQAVDARHFPQLVVASLLGVAMFKLLRIANAWVLGPLLGVAVATLAGVPLSALPVWVVNGGQLLIGCALGCRFSRAFFRAAPRFMAVAGLTAVMSIVFAGAFAALLALASGVPLPTLILATAPGGVSEMCITAKVLQLGVPLVTVCHVLRVVVLTVGAQWSFGAFRRMVET</sequence>
<keyword evidence="3" id="KW-1185">Reference proteome</keyword>